<dbReference type="InterPro" id="IPR001041">
    <property type="entry name" value="2Fe-2S_ferredoxin-type"/>
</dbReference>
<dbReference type="PANTHER" id="PTHR47354">
    <property type="entry name" value="NADH OXIDOREDUCTASE HCR"/>
    <property type="match status" value="1"/>
</dbReference>
<dbReference type="InterPro" id="IPR039261">
    <property type="entry name" value="FNR_nucleotide-bd"/>
</dbReference>
<dbReference type="Gene3D" id="2.40.30.10">
    <property type="entry name" value="Translation factors"/>
    <property type="match status" value="1"/>
</dbReference>
<keyword evidence="11" id="KW-1185">Reference proteome</keyword>
<feature type="domain" description="FAD-binding FR-type" evidence="9">
    <location>
        <begin position="43"/>
        <end position="145"/>
    </location>
</feature>
<evidence type="ECO:0000313" key="10">
    <source>
        <dbReference type="EMBL" id="QXQ14220.1"/>
    </source>
</evidence>
<evidence type="ECO:0000259" key="9">
    <source>
        <dbReference type="PROSITE" id="PS51384"/>
    </source>
</evidence>
<dbReference type="PROSITE" id="PS51085">
    <property type="entry name" value="2FE2S_FER_2"/>
    <property type="match status" value="1"/>
</dbReference>
<proteinExistence type="predicted"/>
<dbReference type="InterPro" id="IPR012675">
    <property type="entry name" value="Beta-grasp_dom_sf"/>
</dbReference>
<evidence type="ECO:0000256" key="2">
    <source>
        <dbReference type="ARBA" id="ARBA00022630"/>
    </source>
</evidence>
<dbReference type="Gene3D" id="3.40.50.80">
    <property type="entry name" value="Nucleotide-binding domain of ferredoxin-NADP reductase (FNR) module"/>
    <property type="match status" value="1"/>
</dbReference>
<dbReference type="InterPro" id="IPR017927">
    <property type="entry name" value="FAD-bd_FR_type"/>
</dbReference>
<protein>
    <submittedName>
        <fullName evidence="10">PDR/VanB family oxidoreductase</fullName>
    </submittedName>
</protein>
<dbReference type="PANTHER" id="PTHR47354:SF1">
    <property type="entry name" value="CARNITINE MONOOXYGENASE REDUCTASE SUBUNIT"/>
    <property type="match status" value="1"/>
</dbReference>
<dbReference type="InterPro" id="IPR036010">
    <property type="entry name" value="2Fe-2S_ferredoxin-like_sf"/>
</dbReference>
<dbReference type="InterPro" id="IPR006058">
    <property type="entry name" value="2Fe2S_fd_BS"/>
</dbReference>
<dbReference type="PROSITE" id="PS51384">
    <property type="entry name" value="FAD_FR"/>
    <property type="match status" value="1"/>
</dbReference>
<keyword evidence="3" id="KW-0001">2Fe-2S</keyword>
<dbReference type="SUPFAM" id="SSF63380">
    <property type="entry name" value="Riboflavin synthase domain-like"/>
    <property type="match status" value="1"/>
</dbReference>
<dbReference type="Pfam" id="PF00111">
    <property type="entry name" value="Fer2"/>
    <property type="match status" value="1"/>
</dbReference>
<dbReference type="InterPro" id="IPR050415">
    <property type="entry name" value="MRET"/>
</dbReference>
<dbReference type="InterPro" id="IPR017938">
    <property type="entry name" value="Riboflavin_synthase-like_b-brl"/>
</dbReference>
<keyword evidence="4" id="KW-0479">Metal-binding</keyword>
<evidence type="ECO:0000256" key="1">
    <source>
        <dbReference type="ARBA" id="ARBA00001974"/>
    </source>
</evidence>
<evidence type="ECO:0000313" key="11">
    <source>
        <dbReference type="Proteomes" id="UP000887023"/>
    </source>
</evidence>
<keyword evidence="6" id="KW-0408">Iron</keyword>
<accession>A0ABX8SCP7</accession>
<keyword evidence="2" id="KW-0285">Flavoprotein</keyword>
<dbReference type="EMBL" id="CP079105">
    <property type="protein sequence ID" value="QXQ14220.1"/>
    <property type="molecule type" value="Genomic_DNA"/>
</dbReference>
<feature type="domain" description="2Fe-2S ferredoxin-type" evidence="8">
    <location>
        <begin position="262"/>
        <end position="345"/>
    </location>
</feature>
<gene>
    <name evidence="10" type="ORF">KV203_01930</name>
</gene>
<sequence>MSGTRPGLGLRAFAGAFDAYRRVFVSGPAAPLLSRANPLRRSGFDLELIVDAVTPAADDVVALRLRAANGAALPAWRPGAHLDLILPSGRQRQYSLCGDPADRSRYRIAVRRIADGGGGSREVHEMLRPGSPVRIRGPRNAFAFVEAPAYLFVAGGIGITPLLPMARAAGSRGRLIYTGRTRASMPFRSELPAATTVRPDDEYGVPDVAEFIAETAPGTAVYVCGPTPMLERAERTMFALNPTGSLHIERFAAPTVTDGREFEVRLARTGRTVRVAADETALTAIHRVLPGVAYSCRQGFCGSCTVGVLDGPVSHRDRLLTAAERTDRMLICVSRAAGDSLVLDL</sequence>
<dbReference type="SUPFAM" id="SSF54292">
    <property type="entry name" value="2Fe-2S ferredoxin-like"/>
    <property type="match status" value="1"/>
</dbReference>
<dbReference type="Gene3D" id="3.10.20.30">
    <property type="match status" value="1"/>
</dbReference>
<dbReference type="SUPFAM" id="SSF52343">
    <property type="entry name" value="Ferredoxin reductase-like, C-terminal NADP-linked domain"/>
    <property type="match status" value="1"/>
</dbReference>
<dbReference type="PROSITE" id="PS00197">
    <property type="entry name" value="2FE2S_FER_1"/>
    <property type="match status" value="1"/>
</dbReference>
<dbReference type="Proteomes" id="UP000887023">
    <property type="component" value="Chromosome"/>
</dbReference>
<comment type="cofactor">
    <cofactor evidence="1">
        <name>FAD</name>
        <dbReference type="ChEBI" id="CHEBI:57692"/>
    </cofactor>
</comment>
<evidence type="ECO:0000259" key="8">
    <source>
        <dbReference type="PROSITE" id="PS51085"/>
    </source>
</evidence>
<keyword evidence="7" id="KW-0411">Iron-sulfur</keyword>
<dbReference type="RefSeq" id="WP_066466921.1">
    <property type="nucleotide sequence ID" value="NZ_CBCRUZ010000020.1"/>
</dbReference>
<organism evidence="10 11">
    <name type="scientific">Skermania pinensis</name>
    <dbReference type="NCBI Taxonomy" id="39122"/>
    <lineage>
        <taxon>Bacteria</taxon>
        <taxon>Bacillati</taxon>
        <taxon>Actinomycetota</taxon>
        <taxon>Actinomycetes</taxon>
        <taxon>Mycobacteriales</taxon>
        <taxon>Gordoniaceae</taxon>
        <taxon>Skermania</taxon>
    </lineage>
</organism>
<evidence type="ECO:0000256" key="4">
    <source>
        <dbReference type="ARBA" id="ARBA00022723"/>
    </source>
</evidence>
<reference evidence="10" key="1">
    <citation type="submission" date="2021-07" db="EMBL/GenBank/DDBJ databases">
        <title>Candidatus Kaistella beijingensis sp. nov. isolated from a municipal wastewater treatment plant is involved in sludge foaming.</title>
        <authorList>
            <person name="Song Y."/>
            <person name="Liu S.-J."/>
        </authorList>
    </citation>
    <scope>NUCLEOTIDE SEQUENCE</scope>
    <source>
        <strain evidence="10">DSM 43998</strain>
    </source>
</reference>
<evidence type="ECO:0000256" key="7">
    <source>
        <dbReference type="ARBA" id="ARBA00023014"/>
    </source>
</evidence>
<dbReference type="CDD" id="cd06185">
    <property type="entry name" value="PDR_like"/>
    <property type="match status" value="1"/>
</dbReference>
<evidence type="ECO:0000256" key="3">
    <source>
        <dbReference type="ARBA" id="ARBA00022714"/>
    </source>
</evidence>
<name>A0ABX8SCP7_9ACTN</name>
<evidence type="ECO:0000256" key="5">
    <source>
        <dbReference type="ARBA" id="ARBA00023002"/>
    </source>
</evidence>
<evidence type="ECO:0000256" key="6">
    <source>
        <dbReference type="ARBA" id="ARBA00023004"/>
    </source>
</evidence>
<dbReference type="PRINTS" id="PR00409">
    <property type="entry name" value="PHDIOXRDTASE"/>
</dbReference>
<dbReference type="CDD" id="cd00207">
    <property type="entry name" value="fer2"/>
    <property type="match status" value="1"/>
</dbReference>
<keyword evidence="5" id="KW-0560">Oxidoreductase</keyword>